<organism evidence="1 2">
    <name type="scientific">Salix koriyanagi</name>
    <dbReference type="NCBI Taxonomy" id="2511006"/>
    <lineage>
        <taxon>Eukaryota</taxon>
        <taxon>Viridiplantae</taxon>
        <taxon>Streptophyta</taxon>
        <taxon>Embryophyta</taxon>
        <taxon>Tracheophyta</taxon>
        <taxon>Spermatophyta</taxon>
        <taxon>Magnoliopsida</taxon>
        <taxon>eudicotyledons</taxon>
        <taxon>Gunneridae</taxon>
        <taxon>Pentapetalae</taxon>
        <taxon>rosids</taxon>
        <taxon>fabids</taxon>
        <taxon>Malpighiales</taxon>
        <taxon>Salicaceae</taxon>
        <taxon>Saliceae</taxon>
        <taxon>Salix</taxon>
    </lineage>
</organism>
<name>A0A9Q1AFK8_9ROSI</name>
<reference evidence="1" key="2">
    <citation type="journal article" date="2023" name="Int. J. Mol. Sci.">
        <title>De Novo Assembly and Annotation of 11 Diverse Shrub Willow (Salix) Genomes Reveals Novel Gene Organization in Sex-Linked Regions.</title>
        <authorList>
            <person name="Hyden B."/>
            <person name="Feng K."/>
            <person name="Yates T.B."/>
            <person name="Jawdy S."/>
            <person name="Cereghino C."/>
            <person name="Smart L.B."/>
            <person name="Muchero W."/>
        </authorList>
    </citation>
    <scope>NUCLEOTIDE SEQUENCE</scope>
    <source>
        <tissue evidence="1">Shoot tip</tissue>
    </source>
</reference>
<dbReference type="Proteomes" id="UP001151752">
    <property type="component" value="Chromosome 8"/>
</dbReference>
<dbReference type="EMBL" id="JAPFFM010000003">
    <property type="protein sequence ID" value="KAJ6769317.1"/>
    <property type="molecule type" value="Genomic_DNA"/>
</dbReference>
<reference evidence="1" key="1">
    <citation type="submission" date="2022-11" db="EMBL/GenBank/DDBJ databases">
        <authorList>
            <person name="Hyden B.L."/>
            <person name="Feng K."/>
            <person name="Yates T."/>
            <person name="Jawdy S."/>
            <person name="Smart L.B."/>
            <person name="Muchero W."/>
        </authorList>
    </citation>
    <scope>NUCLEOTIDE SEQUENCE</scope>
    <source>
        <tissue evidence="1">Shoot tip</tissue>
    </source>
</reference>
<protein>
    <submittedName>
        <fullName evidence="1">Uncharacterized protein</fullName>
    </submittedName>
</protein>
<sequence length="139" mass="15969">MKKFSFLPFNLLTSLSNEDELKEQLRPDVNAPKGLEMKNSYNVISSDNDQDHDHIINQGNRAINKPPEKRRRGTICLQPLHQWAHLPHVHCKDDGVSSGLEEENGSWSCDAADQVNVESKGLHERKFPRHSMWARTPFE</sequence>
<keyword evidence="2" id="KW-1185">Reference proteome</keyword>
<accession>A0A9Q1AFK8</accession>
<proteinExistence type="predicted"/>
<dbReference type="AlphaFoldDB" id="A0A9Q1AFK8"/>
<evidence type="ECO:0000313" key="1">
    <source>
        <dbReference type="EMBL" id="KAJ6769317.1"/>
    </source>
</evidence>
<evidence type="ECO:0000313" key="2">
    <source>
        <dbReference type="Proteomes" id="UP001151752"/>
    </source>
</evidence>
<gene>
    <name evidence="1" type="ORF">OIU74_022887</name>
</gene>
<comment type="caution">
    <text evidence="1">The sequence shown here is derived from an EMBL/GenBank/DDBJ whole genome shotgun (WGS) entry which is preliminary data.</text>
</comment>